<geneLocation type="chloroplast" evidence="1"/>
<dbReference type="RefSeq" id="YP_001019077.1">
    <property type="nucleotide sequence ID" value="NC_008822.1"/>
</dbReference>
<reference evidence="1" key="1">
    <citation type="journal article" date="2006" name="Mol. Biol. Evol.">
        <title>The chloroplast genome sequence of Chara vulgaris sheds new light into the closest green algal relatives of land plants.</title>
        <authorList>
            <person name="Turmel M."/>
            <person name="Otis C."/>
            <person name="Lemieux C."/>
        </authorList>
    </citation>
    <scope>NUCLEOTIDE SEQUENCE</scope>
    <source>
        <strain evidence="1">SAG 48.80</strain>
    </source>
</reference>
<dbReference type="AlphaFoldDB" id="A2CI42"/>
<accession>A2CI42</accession>
<reference evidence="1" key="2">
    <citation type="journal article" date="2007" name="BMC Biol.">
        <title>A clade uniting the green algae Mesostigma viride and Chlorokybus atmophyticus represents the deepest branch of the Streptophyta in chloroplast genome-based phylogenies.</title>
        <authorList>
            <person name="Lemieux C."/>
            <person name="Otis C."/>
            <person name="Turmel M."/>
        </authorList>
    </citation>
    <scope>NUCLEOTIDE SEQUENCE [LARGE SCALE GENOMIC DNA]</scope>
    <source>
        <strain evidence="1">SAG 48.80</strain>
    </source>
</reference>
<dbReference type="GeneID" id="4783183"/>
<proteinExistence type="predicted"/>
<sequence>MYLPYNIITKQMNIQHERRDVMIKTPNPFVINGLKSFIAEAVDFKAGGKISQKDLYCAYLGWLTLQDKPAVDSEMSLYWFNILIIIYLREAFIDREGVQPQDNHSLAVVVETTVCKIRSIYGALILGVELKDNYLDLLKFGREVKKRKDETLKQAKGLPRNKRQISNK</sequence>
<protein>
    <submittedName>
        <fullName evidence="1">Uncharacterized protein</fullName>
    </submittedName>
</protein>
<keyword evidence="1" id="KW-0934">Plastid</keyword>
<gene>
    <name evidence="1" type="primary">orf168</name>
</gene>
<dbReference type="EMBL" id="DQ422812">
    <property type="protein sequence ID" value="ABM87977.1"/>
    <property type="molecule type" value="Genomic_DNA"/>
</dbReference>
<organism evidence="1">
    <name type="scientific">Chlorokybus atmophyticus</name>
    <name type="common">Soil alga</name>
    <dbReference type="NCBI Taxonomy" id="3144"/>
    <lineage>
        <taxon>Eukaryota</taxon>
        <taxon>Viridiplantae</taxon>
        <taxon>Streptophyta</taxon>
        <taxon>Chlorokybophyceae</taxon>
        <taxon>Chlorokybales</taxon>
        <taxon>Chlorokybaceae</taxon>
        <taxon>Chlorokybus</taxon>
    </lineage>
</organism>
<evidence type="ECO:0000313" key="1">
    <source>
        <dbReference type="EMBL" id="ABM87977.1"/>
    </source>
</evidence>
<keyword evidence="1" id="KW-0150">Chloroplast</keyword>
<name>A2CI42_CHLAT</name>